<dbReference type="Proteomes" id="UP001558613">
    <property type="component" value="Unassembled WGS sequence"/>
</dbReference>
<gene>
    <name evidence="3" type="ORF">QQF64_000425</name>
</gene>
<evidence type="ECO:0000259" key="2">
    <source>
        <dbReference type="PROSITE" id="PS50158"/>
    </source>
</evidence>
<keyword evidence="1" id="KW-0479">Metal-binding</keyword>
<keyword evidence="4" id="KW-1185">Reference proteome</keyword>
<comment type="caution">
    <text evidence="3">The sequence shown here is derived from an EMBL/GenBank/DDBJ whole genome shotgun (WGS) entry which is preliminary data.</text>
</comment>
<proteinExistence type="predicted"/>
<dbReference type="Gene3D" id="4.10.60.10">
    <property type="entry name" value="Zinc finger, CCHC-type"/>
    <property type="match status" value="1"/>
</dbReference>
<keyword evidence="1" id="KW-0863">Zinc-finger</keyword>
<evidence type="ECO:0000256" key="1">
    <source>
        <dbReference type="PROSITE-ProRule" id="PRU00047"/>
    </source>
</evidence>
<keyword evidence="1" id="KW-0862">Zinc</keyword>
<protein>
    <recommendedName>
        <fullName evidence="2">CCHC-type domain-containing protein</fullName>
    </recommendedName>
</protein>
<dbReference type="InterPro" id="IPR001878">
    <property type="entry name" value="Znf_CCHC"/>
</dbReference>
<dbReference type="PROSITE" id="PS50158">
    <property type="entry name" value="ZF_CCHC"/>
    <property type="match status" value="1"/>
</dbReference>
<dbReference type="Pfam" id="PF00098">
    <property type="entry name" value="zf-CCHC"/>
    <property type="match status" value="1"/>
</dbReference>
<dbReference type="SMART" id="SM00343">
    <property type="entry name" value="ZnF_C2HC"/>
    <property type="match status" value="2"/>
</dbReference>
<organism evidence="3 4">
    <name type="scientific">Cirrhinus molitorella</name>
    <name type="common">mud carp</name>
    <dbReference type="NCBI Taxonomy" id="172907"/>
    <lineage>
        <taxon>Eukaryota</taxon>
        <taxon>Metazoa</taxon>
        <taxon>Chordata</taxon>
        <taxon>Craniata</taxon>
        <taxon>Vertebrata</taxon>
        <taxon>Euteleostomi</taxon>
        <taxon>Actinopterygii</taxon>
        <taxon>Neopterygii</taxon>
        <taxon>Teleostei</taxon>
        <taxon>Ostariophysi</taxon>
        <taxon>Cypriniformes</taxon>
        <taxon>Cyprinidae</taxon>
        <taxon>Labeoninae</taxon>
        <taxon>Labeonini</taxon>
        <taxon>Cirrhinus</taxon>
    </lineage>
</organism>
<sequence>MALAVGTLTPFDSKAQSWEEYCEISNFFEANEIEDAAKKQAILLSSVGSQTYSLMRNLLSPDKQEPELTSEKALKLVQAIEAANKDELDLQCQNKVSADVHAKQSTQTALKLEAKNKWTHKKPRTNCYRCGDHKQQECRFLQELCHKCGKKGHIRKMCKVGLPSTKFKSKGGGGNTSNSTPTL</sequence>
<accession>A0ABR3NXT0</accession>
<evidence type="ECO:0000313" key="3">
    <source>
        <dbReference type="EMBL" id="KAL1281622.1"/>
    </source>
</evidence>
<feature type="domain" description="CCHC-type" evidence="2">
    <location>
        <begin position="145"/>
        <end position="159"/>
    </location>
</feature>
<reference evidence="3 4" key="1">
    <citation type="submission" date="2023-09" db="EMBL/GenBank/DDBJ databases">
        <authorList>
            <person name="Wang M."/>
        </authorList>
    </citation>
    <scope>NUCLEOTIDE SEQUENCE [LARGE SCALE GENOMIC DNA]</scope>
    <source>
        <strain evidence="3">GT-2023</strain>
        <tissue evidence="3">Liver</tissue>
    </source>
</reference>
<name>A0ABR3NXT0_9TELE</name>
<dbReference type="EMBL" id="JAYMGO010000001">
    <property type="protein sequence ID" value="KAL1281622.1"/>
    <property type="molecule type" value="Genomic_DNA"/>
</dbReference>
<evidence type="ECO:0000313" key="4">
    <source>
        <dbReference type="Proteomes" id="UP001558613"/>
    </source>
</evidence>